<name>A0A9P4VTV2_9PEZI</name>
<reference evidence="1" key="1">
    <citation type="journal article" date="2020" name="Stud. Mycol.">
        <title>101 Dothideomycetes genomes: a test case for predicting lifestyles and emergence of pathogens.</title>
        <authorList>
            <person name="Haridas S."/>
            <person name="Albert R."/>
            <person name="Binder M."/>
            <person name="Bloem J."/>
            <person name="Labutti K."/>
            <person name="Salamov A."/>
            <person name="Andreopoulos B."/>
            <person name="Baker S."/>
            <person name="Barry K."/>
            <person name="Bills G."/>
            <person name="Bluhm B."/>
            <person name="Cannon C."/>
            <person name="Castanera R."/>
            <person name="Culley D."/>
            <person name="Daum C."/>
            <person name="Ezra D."/>
            <person name="Gonzalez J."/>
            <person name="Henrissat B."/>
            <person name="Kuo A."/>
            <person name="Liang C."/>
            <person name="Lipzen A."/>
            <person name="Lutzoni F."/>
            <person name="Magnuson J."/>
            <person name="Mondo S."/>
            <person name="Nolan M."/>
            <person name="Ohm R."/>
            <person name="Pangilinan J."/>
            <person name="Park H.-J."/>
            <person name="Ramirez L."/>
            <person name="Alfaro M."/>
            <person name="Sun H."/>
            <person name="Tritt A."/>
            <person name="Yoshinaga Y."/>
            <person name="Zwiers L.-H."/>
            <person name="Turgeon B."/>
            <person name="Goodwin S."/>
            <person name="Spatafora J."/>
            <person name="Crous P."/>
            <person name="Grigoriev I."/>
        </authorList>
    </citation>
    <scope>NUCLEOTIDE SEQUENCE</scope>
    <source>
        <strain evidence="1">CBS 101060</strain>
    </source>
</reference>
<proteinExistence type="predicted"/>
<dbReference type="OrthoDB" id="2591256at2759"/>
<evidence type="ECO:0000313" key="1">
    <source>
        <dbReference type="EMBL" id="KAF2841875.1"/>
    </source>
</evidence>
<protein>
    <submittedName>
        <fullName evidence="1">Glycogen debranching enzyme</fullName>
    </submittedName>
</protein>
<evidence type="ECO:0000313" key="2">
    <source>
        <dbReference type="Proteomes" id="UP000799429"/>
    </source>
</evidence>
<dbReference type="AlphaFoldDB" id="A0A9P4VTV2"/>
<sequence length="702" mass="77497">MEATRLHLSDPPYENYFYSDPRGASHVVITTPLEDSNLEVIKPRLLVAWPAGNSGVVAFFAPQNGVEGSLTLKLVNETDGDALSAVYETATQSGDNPQVGVQGTIELNTSASLDITILGSIRSIRDYTEGGAILRPEIQDTIKVREDGTGGVIISRLLFDNTTIICLKFRPSSNGSHIKAENGTVNFEPGRYIFSALSNYAQLEQLSPQEVLSHAAQDLISRYPDQTASLSFLSYSKKLLAGTWRFLNYFGRDSMISLLLLQPVLSEGENGAIEAVIIAVLERLNKTDGTVAHEETIGDYATWLSMQEGGQDPSPQYDYKMIDSDYYLPIVMVNYFLDTEVGQARTEDFLSTKASENPRNAGLTFRELATINAEKIIRTSAPFAEEGGQVESNLIRLHEGVPVGEWRDSNDGLGGARIPYSVNAAMVPAGLQAIAKLTEAGFFPQHPEWRELATQYARIWEDKALDFFKVEIPQQDAKTLVGDYISEVGVGEMATTQNITTPITFYGLGLGGENTENIVRVMNTDDCFRLYLLNSTNQAQLTTFIDQTATNILLPFPLGLSTPVGLVVANPAYGGEPWYTQTFPNNAYHGTVIWGWQLAMMAAGLERQLSLCNTSSPPDFFRNEAVYGKVVKAYNHLWDVLEANEQYLSGELWSWTYEDGGFRYTPFGTLAPPEGMAATESNISQLWSLTFLALKRNEKFRV</sequence>
<gene>
    <name evidence="1" type="ORF">M501DRAFT_998078</name>
</gene>
<dbReference type="Proteomes" id="UP000799429">
    <property type="component" value="Unassembled WGS sequence"/>
</dbReference>
<keyword evidence="2" id="KW-1185">Reference proteome</keyword>
<organism evidence="1 2">
    <name type="scientific">Patellaria atrata CBS 101060</name>
    <dbReference type="NCBI Taxonomy" id="1346257"/>
    <lineage>
        <taxon>Eukaryota</taxon>
        <taxon>Fungi</taxon>
        <taxon>Dikarya</taxon>
        <taxon>Ascomycota</taxon>
        <taxon>Pezizomycotina</taxon>
        <taxon>Dothideomycetes</taxon>
        <taxon>Dothideomycetes incertae sedis</taxon>
        <taxon>Patellariales</taxon>
        <taxon>Patellariaceae</taxon>
        <taxon>Patellaria</taxon>
    </lineage>
</organism>
<accession>A0A9P4VTV2</accession>
<dbReference type="EMBL" id="MU006090">
    <property type="protein sequence ID" value="KAF2841875.1"/>
    <property type="molecule type" value="Genomic_DNA"/>
</dbReference>
<comment type="caution">
    <text evidence="1">The sequence shown here is derived from an EMBL/GenBank/DDBJ whole genome shotgun (WGS) entry which is preliminary data.</text>
</comment>